<keyword evidence="3" id="KW-1185">Reference proteome</keyword>
<feature type="signal peptide" evidence="1">
    <location>
        <begin position="1"/>
        <end position="17"/>
    </location>
</feature>
<sequence length="79" mass="8620">MFPRLVVIAALVAVVAAQYIQKIHQQPSFDDSFYIIESQAEAQVQLSDEQLDPVDAAVLEASASDYHPAVRVHHVTSSG</sequence>
<dbReference type="AlphaFoldDB" id="A0A8S1E9L5"/>
<evidence type="ECO:0000256" key="1">
    <source>
        <dbReference type="SAM" id="SignalP"/>
    </source>
</evidence>
<name>A0A8S1E9L5_9INSE</name>
<gene>
    <name evidence="2" type="ORF">CLODIP_2_CD03005</name>
</gene>
<comment type="caution">
    <text evidence="2">The sequence shown here is derived from an EMBL/GenBank/DDBJ whole genome shotgun (WGS) entry which is preliminary data.</text>
</comment>
<proteinExistence type="predicted"/>
<keyword evidence="1" id="KW-0732">Signal</keyword>
<organism evidence="2 3">
    <name type="scientific">Cloeon dipterum</name>
    <dbReference type="NCBI Taxonomy" id="197152"/>
    <lineage>
        <taxon>Eukaryota</taxon>
        <taxon>Metazoa</taxon>
        <taxon>Ecdysozoa</taxon>
        <taxon>Arthropoda</taxon>
        <taxon>Hexapoda</taxon>
        <taxon>Insecta</taxon>
        <taxon>Pterygota</taxon>
        <taxon>Palaeoptera</taxon>
        <taxon>Ephemeroptera</taxon>
        <taxon>Pisciforma</taxon>
        <taxon>Baetidae</taxon>
        <taxon>Cloeon</taxon>
    </lineage>
</organism>
<reference evidence="2 3" key="1">
    <citation type="submission" date="2020-04" db="EMBL/GenBank/DDBJ databases">
        <authorList>
            <person name="Alioto T."/>
            <person name="Alioto T."/>
            <person name="Gomez Garrido J."/>
        </authorList>
    </citation>
    <scope>NUCLEOTIDE SEQUENCE [LARGE SCALE GENOMIC DNA]</scope>
</reference>
<protein>
    <submittedName>
        <fullName evidence="2">Uncharacterized protein</fullName>
    </submittedName>
</protein>
<accession>A0A8S1E9L5</accession>
<dbReference type="Proteomes" id="UP000494165">
    <property type="component" value="Unassembled WGS sequence"/>
</dbReference>
<dbReference type="EMBL" id="CADEPI010001150">
    <property type="protein sequence ID" value="CAB3389057.1"/>
    <property type="molecule type" value="Genomic_DNA"/>
</dbReference>
<evidence type="ECO:0000313" key="3">
    <source>
        <dbReference type="Proteomes" id="UP000494165"/>
    </source>
</evidence>
<evidence type="ECO:0000313" key="2">
    <source>
        <dbReference type="EMBL" id="CAB3389057.1"/>
    </source>
</evidence>
<feature type="chain" id="PRO_5035807855" evidence="1">
    <location>
        <begin position="18"/>
        <end position="79"/>
    </location>
</feature>